<keyword evidence="2" id="KW-1185">Reference proteome</keyword>
<reference evidence="1" key="1">
    <citation type="submission" date="2023-08" db="EMBL/GenBank/DDBJ databases">
        <authorList>
            <person name="Chen Y."/>
            <person name="Shah S."/>
            <person name="Dougan E. K."/>
            <person name="Thang M."/>
            <person name="Chan C."/>
        </authorList>
    </citation>
    <scope>NUCLEOTIDE SEQUENCE</scope>
</reference>
<protein>
    <submittedName>
        <fullName evidence="1">Uncharacterized protein</fullName>
    </submittedName>
</protein>
<proteinExistence type="predicted"/>
<dbReference type="EMBL" id="CAUJNA010000207">
    <property type="protein sequence ID" value="CAJ1373664.1"/>
    <property type="molecule type" value="Genomic_DNA"/>
</dbReference>
<evidence type="ECO:0000313" key="2">
    <source>
        <dbReference type="Proteomes" id="UP001178507"/>
    </source>
</evidence>
<accession>A0AA36MIN0</accession>
<evidence type="ECO:0000313" key="1">
    <source>
        <dbReference type="EMBL" id="CAJ1373664.1"/>
    </source>
</evidence>
<dbReference type="AlphaFoldDB" id="A0AA36MIN0"/>
<name>A0AA36MIN0_9DINO</name>
<sequence length="153" mass="15616">MTPDAAEVLLAEGACCEATCGGFQCPSGWKARSAANEIVQPSPDICCYRTCELHVCDAGSDLTLRGDAALVAGTTDDDCCVSTCSTYSCSQKGYILRLDAGEITGGVGGNSDAACCAKSCALFRCAGRFKQVDNPAEVVGDTAEVCCTAGVDS</sequence>
<organism evidence="1 2">
    <name type="scientific">Effrenium voratum</name>
    <dbReference type="NCBI Taxonomy" id="2562239"/>
    <lineage>
        <taxon>Eukaryota</taxon>
        <taxon>Sar</taxon>
        <taxon>Alveolata</taxon>
        <taxon>Dinophyceae</taxon>
        <taxon>Suessiales</taxon>
        <taxon>Symbiodiniaceae</taxon>
        <taxon>Effrenium</taxon>
    </lineage>
</organism>
<comment type="caution">
    <text evidence="1">The sequence shown here is derived from an EMBL/GenBank/DDBJ whole genome shotgun (WGS) entry which is preliminary data.</text>
</comment>
<gene>
    <name evidence="1" type="ORF">EVOR1521_LOCUS3421</name>
</gene>
<dbReference type="Proteomes" id="UP001178507">
    <property type="component" value="Unassembled WGS sequence"/>
</dbReference>